<dbReference type="PROSITE" id="PS50893">
    <property type="entry name" value="ABC_TRANSPORTER_2"/>
    <property type="match status" value="1"/>
</dbReference>
<reference evidence="6" key="1">
    <citation type="submission" date="2013-12" db="EMBL/GenBank/DDBJ databases">
        <authorList>
            <person name="Linke B."/>
        </authorList>
    </citation>
    <scope>NUCLEOTIDE SEQUENCE [LARGE SCALE GENOMIC DNA]</scope>
    <source>
        <strain evidence="6">CRIB-18</strain>
    </source>
</reference>
<evidence type="ECO:0000256" key="2">
    <source>
        <dbReference type="ARBA" id="ARBA00022741"/>
    </source>
</evidence>
<accession>A0A090CYA9</accession>
<dbReference type="InterPro" id="IPR015854">
    <property type="entry name" value="ABC_transpr_LolD-like"/>
</dbReference>
<dbReference type="InterPro" id="IPR003439">
    <property type="entry name" value="ABC_transporter-like_ATP-bd"/>
</dbReference>
<evidence type="ECO:0000313" key="6">
    <source>
        <dbReference type="EMBL" id="CDR33472.1"/>
    </source>
</evidence>
<dbReference type="STRING" id="1437425.CSEC_0639"/>
<dbReference type="InterPro" id="IPR003593">
    <property type="entry name" value="AAA+_ATPase"/>
</dbReference>
<gene>
    <name evidence="6" type="ORF">CSEC_0639</name>
</gene>
<dbReference type="Gene3D" id="3.40.50.300">
    <property type="entry name" value="P-loop containing nucleotide triphosphate hydrolases"/>
    <property type="match status" value="1"/>
</dbReference>
<protein>
    <submittedName>
        <fullName evidence="6">ABC-type transporter, ATPase subunit</fullName>
    </submittedName>
</protein>
<dbReference type="PANTHER" id="PTHR24220:SF659">
    <property type="entry name" value="TRANSPORTER, PUTATIVE-RELATED"/>
    <property type="match status" value="1"/>
</dbReference>
<evidence type="ECO:0000256" key="1">
    <source>
        <dbReference type="ARBA" id="ARBA00022448"/>
    </source>
</evidence>
<dbReference type="GO" id="GO:0016887">
    <property type="term" value="F:ATP hydrolysis activity"/>
    <property type="evidence" value="ECO:0007669"/>
    <property type="project" value="InterPro"/>
</dbReference>
<dbReference type="AlphaFoldDB" id="A0A090CYA9"/>
<dbReference type="SMART" id="SM00382">
    <property type="entry name" value="AAA"/>
    <property type="match status" value="1"/>
</dbReference>
<organism evidence="6 7">
    <name type="scientific">Candidatus Criblamydia sequanensis CRIB-18</name>
    <dbReference type="NCBI Taxonomy" id="1437425"/>
    <lineage>
        <taxon>Bacteria</taxon>
        <taxon>Pseudomonadati</taxon>
        <taxon>Chlamydiota</taxon>
        <taxon>Chlamydiia</taxon>
        <taxon>Parachlamydiales</taxon>
        <taxon>Candidatus Criblamydiaceae</taxon>
        <taxon>Candidatus Criblamydia</taxon>
    </lineage>
</organism>
<dbReference type="EMBL" id="CCEJ010000003">
    <property type="protein sequence ID" value="CDR33472.1"/>
    <property type="molecule type" value="Genomic_DNA"/>
</dbReference>
<dbReference type="SUPFAM" id="SSF52540">
    <property type="entry name" value="P-loop containing nucleoside triphosphate hydrolases"/>
    <property type="match status" value="1"/>
</dbReference>
<dbReference type="FunFam" id="3.40.50.300:FF:000032">
    <property type="entry name" value="Export ABC transporter ATP-binding protein"/>
    <property type="match status" value="1"/>
</dbReference>
<evidence type="ECO:0000256" key="3">
    <source>
        <dbReference type="ARBA" id="ARBA00022840"/>
    </source>
</evidence>
<proteinExistence type="inferred from homology"/>
<dbReference type="Pfam" id="PF00005">
    <property type="entry name" value="ABC_tran"/>
    <property type="match status" value="1"/>
</dbReference>
<comment type="caution">
    <text evidence="6">The sequence shown here is derived from an EMBL/GenBank/DDBJ whole genome shotgun (WGS) entry which is preliminary data.</text>
</comment>
<dbReference type="InterPro" id="IPR017911">
    <property type="entry name" value="MacB-like_ATP-bd"/>
</dbReference>
<dbReference type="PANTHER" id="PTHR24220">
    <property type="entry name" value="IMPORT ATP-BINDING PROTEIN"/>
    <property type="match status" value="1"/>
</dbReference>
<dbReference type="InterPro" id="IPR027417">
    <property type="entry name" value="P-loop_NTPase"/>
</dbReference>
<keyword evidence="2" id="KW-0547">Nucleotide-binding</keyword>
<dbReference type="CDD" id="cd03255">
    <property type="entry name" value="ABC_MJ0796_LolCDE_FtsE"/>
    <property type="match status" value="1"/>
</dbReference>
<sequence length="240" mass="26438">MPNEEMKPSIIARHVSKTYGAGASQIQALKDIYMTAFENELLMIVGPSGCGKTTLLSVIAGTLRFEEGEVVVLNQSLNGLTDDELTCFRRENIGFIFQQYHLIKTLTALENVIIPLLLNQISWSNGEFDVLDVLEKVGLGGRESSLPSQLSGGQQQRLAIARAIVHKPKLVICDEPTSALDAATGIAVLEILKKISKMPGRTVIVVTHDSRIFKFADRIYQMDDGRIINCVTNHEDLIES</sequence>
<dbReference type="InterPro" id="IPR017871">
    <property type="entry name" value="ABC_transporter-like_CS"/>
</dbReference>
<dbReference type="eggNOG" id="COG1136">
    <property type="taxonomic scope" value="Bacteria"/>
</dbReference>
<keyword evidence="7" id="KW-1185">Reference proteome</keyword>
<comment type="similarity">
    <text evidence="4">Belongs to the ABC transporter superfamily. Macrolide exporter (TC 3.A.1.122) family.</text>
</comment>
<evidence type="ECO:0000259" key="5">
    <source>
        <dbReference type="PROSITE" id="PS50893"/>
    </source>
</evidence>
<dbReference type="Proteomes" id="UP000031552">
    <property type="component" value="Unassembled WGS sequence"/>
</dbReference>
<dbReference type="GO" id="GO:0098796">
    <property type="term" value="C:membrane protein complex"/>
    <property type="evidence" value="ECO:0007669"/>
    <property type="project" value="UniProtKB-ARBA"/>
</dbReference>
<keyword evidence="1" id="KW-0813">Transport</keyword>
<dbReference type="GO" id="GO:0022857">
    <property type="term" value="F:transmembrane transporter activity"/>
    <property type="evidence" value="ECO:0007669"/>
    <property type="project" value="TreeGrafter"/>
</dbReference>
<evidence type="ECO:0000256" key="4">
    <source>
        <dbReference type="ARBA" id="ARBA00038388"/>
    </source>
</evidence>
<feature type="domain" description="ABC transporter" evidence="5">
    <location>
        <begin position="10"/>
        <end position="240"/>
    </location>
</feature>
<dbReference type="PROSITE" id="PS00211">
    <property type="entry name" value="ABC_TRANSPORTER_1"/>
    <property type="match status" value="1"/>
</dbReference>
<reference evidence="6" key="2">
    <citation type="submission" date="2014-09" db="EMBL/GenBank/DDBJ databases">
        <title>Criblamydia sequanensis harbors a mega-plasmid encoding arsenite resistance.</title>
        <authorList>
            <person name="Bertelli C."/>
            <person name="Goesmann A."/>
            <person name="Greub G."/>
        </authorList>
    </citation>
    <scope>NUCLEOTIDE SEQUENCE [LARGE SCALE GENOMIC DNA]</scope>
    <source>
        <strain evidence="6">CRIB-18</strain>
    </source>
</reference>
<dbReference type="GO" id="GO:0005886">
    <property type="term" value="C:plasma membrane"/>
    <property type="evidence" value="ECO:0007669"/>
    <property type="project" value="TreeGrafter"/>
</dbReference>
<dbReference type="GO" id="GO:0005524">
    <property type="term" value="F:ATP binding"/>
    <property type="evidence" value="ECO:0007669"/>
    <property type="project" value="UniProtKB-KW"/>
</dbReference>
<evidence type="ECO:0000313" key="7">
    <source>
        <dbReference type="Proteomes" id="UP000031552"/>
    </source>
</evidence>
<keyword evidence="3" id="KW-0067">ATP-binding</keyword>
<name>A0A090CYA9_9BACT</name>